<feature type="domain" description="HTH tetR-type" evidence="5">
    <location>
        <begin position="21"/>
        <end position="81"/>
    </location>
</feature>
<evidence type="ECO:0000313" key="7">
    <source>
        <dbReference type="Proteomes" id="UP001516472"/>
    </source>
</evidence>
<proteinExistence type="predicted"/>
<feature type="DNA-binding region" description="H-T-H motif" evidence="4">
    <location>
        <begin position="44"/>
        <end position="63"/>
    </location>
</feature>
<dbReference type="PROSITE" id="PS50977">
    <property type="entry name" value="HTH_TETR_2"/>
    <property type="match status" value="1"/>
</dbReference>
<evidence type="ECO:0000256" key="1">
    <source>
        <dbReference type="ARBA" id="ARBA00023015"/>
    </source>
</evidence>
<evidence type="ECO:0000259" key="5">
    <source>
        <dbReference type="PROSITE" id="PS50977"/>
    </source>
</evidence>
<keyword evidence="2 4" id="KW-0238">DNA-binding</keyword>
<gene>
    <name evidence="6" type="ORF">G4177_13900</name>
</gene>
<dbReference type="PANTHER" id="PTHR30055:SF220">
    <property type="entry name" value="TETR-FAMILY REGULATORY PROTEIN"/>
    <property type="match status" value="1"/>
</dbReference>
<dbReference type="SUPFAM" id="SSF46689">
    <property type="entry name" value="Homeodomain-like"/>
    <property type="match status" value="1"/>
</dbReference>
<keyword evidence="3" id="KW-0804">Transcription</keyword>
<dbReference type="InterPro" id="IPR036271">
    <property type="entry name" value="Tet_transcr_reg_TetR-rel_C_sf"/>
</dbReference>
<evidence type="ECO:0000313" key="6">
    <source>
        <dbReference type="EMBL" id="MBE4749255.1"/>
    </source>
</evidence>
<dbReference type="EMBL" id="JAAIYO010000003">
    <property type="protein sequence ID" value="MBE4749255.1"/>
    <property type="molecule type" value="Genomic_DNA"/>
</dbReference>
<dbReference type="SUPFAM" id="SSF48498">
    <property type="entry name" value="Tetracyclin repressor-like, C-terminal domain"/>
    <property type="match status" value="1"/>
</dbReference>
<keyword evidence="7" id="KW-1185">Reference proteome</keyword>
<dbReference type="Gene3D" id="1.10.357.10">
    <property type="entry name" value="Tetracycline Repressor, domain 2"/>
    <property type="match status" value="1"/>
</dbReference>
<reference evidence="6 7" key="1">
    <citation type="submission" date="2020-02" db="EMBL/GenBank/DDBJ databases">
        <authorList>
            <person name="Babadi Z.K."/>
            <person name="Risdian C."/>
            <person name="Ebrahimipour G.H."/>
            <person name="Wink J."/>
        </authorList>
    </citation>
    <scope>NUCLEOTIDE SEQUENCE [LARGE SCALE GENOMIC DNA]</scope>
    <source>
        <strain evidence="6 7">ZKHCc1 1396</strain>
    </source>
</reference>
<dbReference type="Proteomes" id="UP001516472">
    <property type="component" value="Unassembled WGS sequence"/>
</dbReference>
<protein>
    <submittedName>
        <fullName evidence="6">TetR/AcrR family transcriptional regulator</fullName>
    </submittedName>
</protein>
<accession>A0ABR9PMV7</accession>
<sequence>MATRSKRTLKATPAEKPYHHGDLRQALVDAAVVLITEEGFGALSLREVARRAGVTHAAPYRHFADKEALLEAVAREGFRTMGREMRQRMDSAPDGPLEQLCAAGVAYVLFAVRHPPHFRVMFGPHFQHPLKPEAGPEAGPNAFTLLVDCIASGQAAGLLRGGDARALTLTAWSLVHGLASLFVDRQLEEAVQGLEAAEALAVVQTRLLITGLARTDADGNSDGR</sequence>
<evidence type="ECO:0000256" key="2">
    <source>
        <dbReference type="ARBA" id="ARBA00023125"/>
    </source>
</evidence>
<dbReference type="InterPro" id="IPR001647">
    <property type="entry name" value="HTH_TetR"/>
</dbReference>
<organism evidence="6 7">
    <name type="scientific">Corallococcus soli</name>
    <dbReference type="NCBI Taxonomy" id="2710757"/>
    <lineage>
        <taxon>Bacteria</taxon>
        <taxon>Pseudomonadati</taxon>
        <taxon>Myxococcota</taxon>
        <taxon>Myxococcia</taxon>
        <taxon>Myxococcales</taxon>
        <taxon>Cystobacterineae</taxon>
        <taxon>Myxococcaceae</taxon>
        <taxon>Corallococcus</taxon>
    </lineage>
</organism>
<dbReference type="InterPro" id="IPR025996">
    <property type="entry name" value="MT1864/Rv1816-like_C"/>
</dbReference>
<dbReference type="PRINTS" id="PR00455">
    <property type="entry name" value="HTHTETR"/>
</dbReference>
<dbReference type="InterPro" id="IPR050109">
    <property type="entry name" value="HTH-type_TetR-like_transc_reg"/>
</dbReference>
<name>A0ABR9PMV7_9BACT</name>
<dbReference type="Pfam" id="PF13305">
    <property type="entry name" value="TetR_C_33"/>
    <property type="match status" value="1"/>
</dbReference>
<keyword evidence="1" id="KW-0805">Transcription regulation</keyword>
<dbReference type="Pfam" id="PF00440">
    <property type="entry name" value="TetR_N"/>
    <property type="match status" value="1"/>
</dbReference>
<dbReference type="RefSeq" id="WP_193348639.1">
    <property type="nucleotide sequence ID" value="NZ_CBCSIP010000368.1"/>
</dbReference>
<dbReference type="PANTHER" id="PTHR30055">
    <property type="entry name" value="HTH-TYPE TRANSCRIPTIONAL REGULATOR RUTR"/>
    <property type="match status" value="1"/>
</dbReference>
<comment type="caution">
    <text evidence="6">The sequence shown here is derived from an EMBL/GenBank/DDBJ whole genome shotgun (WGS) entry which is preliminary data.</text>
</comment>
<evidence type="ECO:0000256" key="3">
    <source>
        <dbReference type="ARBA" id="ARBA00023163"/>
    </source>
</evidence>
<dbReference type="InterPro" id="IPR009057">
    <property type="entry name" value="Homeodomain-like_sf"/>
</dbReference>
<evidence type="ECO:0000256" key="4">
    <source>
        <dbReference type="PROSITE-ProRule" id="PRU00335"/>
    </source>
</evidence>